<comment type="caution">
    <text evidence="1">The sequence shown here is derived from an EMBL/GenBank/DDBJ whole genome shotgun (WGS) entry which is preliminary data.</text>
</comment>
<protein>
    <submittedName>
        <fullName evidence="1">Uncharacterized protein</fullName>
    </submittedName>
</protein>
<keyword evidence="2" id="KW-1185">Reference proteome</keyword>
<accession>A0ABR2YRW6</accession>
<gene>
    <name evidence="1" type="ORF">WJX75_006042</name>
</gene>
<name>A0ABR2YRW6_9CHLO</name>
<evidence type="ECO:0000313" key="1">
    <source>
        <dbReference type="EMBL" id="KAK9909686.1"/>
    </source>
</evidence>
<reference evidence="1 2" key="1">
    <citation type="journal article" date="2024" name="Nat. Commun.">
        <title>Phylogenomics reveals the evolutionary origins of lichenization in chlorophyte algae.</title>
        <authorList>
            <person name="Puginier C."/>
            <person name="Libourel C."/>
            <person name="Otte J."/>
            <person name="Skaloud P."/>
            <person name="Haon M."/>
            <person name="Grisel S."/>
            <person name="Petersen M."/>
            <person name="Berrin J.G."/>
            <person name="Delaux P.M."/>
            <person name="Dal Grande F."/>
            <person name="Keller J."/>
        </authorList>
    </citation>
    <scope>NUCLEOTIDE SEQUENCE [LARGE SCALE GENOMIC DNA]</scope>
    <source>
        <strain evidence="1 2">SAG 216-7</strain>
    </source>
</reference>
<proteinExistence type="predicted"/>
<sequence>MIQLIQVFNLDALGFKGSSCATPSMHKPATHSGYLQCLVAQRLQQVQINKAGTLRLRPQQPTLCQRQIAFIAGKSSHILLRHPHAGRPQCGRRPHVLARMRGCLSGVDFQACLVSVTGVPSQVHWSAQSLCTLESNMCDSSSH</sequence>
<dbReference type="EMBL" id="JALJOT010000006">
    <property type="protein sequence ID" value="KAK9909686.1"/>
    <property type="molecule type" value="Genomic_DNA"/>
</dbReference>
<organism evidence="1 2">
    <name type="scientific">Coccomyxa subellipsoidea</name>
    <dbReference type="NCBI Taxonomy" id="248742"/>
    <lineage>
        <taxon>Eukaryota</taxon>
        <taxon>Viridiplantae</taxon>
        <taxon>Chlorophyta</taxon>
        <taxon>core chlorophytes</taxon>
        <taxon>Trebouxiophyceae</taxon>
        <taxon>Trebouxiophyceae incertae sedis</taxon>
        <taxon>Coccomyxaceae</taxon>
        <taxon>Coccomyxa</taxon>
    </lineage>
</organism>
<dbReference type="Proteomes" id="UP001491310">
    <property type="component" value="Unassembled WGS sequence"/>
</dbReference>
<evidence type="ECO:0000313" key="2">
    <source>
        <dbReference type="Proteomes" id="UP001491310"/>
    </source>
</evidence>